<evidence type="ECO:0000313" key="2">
    <source>
        <dbReference type="Proteomes" id="UP001596220"/>
    </source>
</evidence>
<dbReference type="PANTHER" id="PTHR48228">
    <property type="entry name" value="SUCCINYL-COA--D-CITRAMALATE COA-TRANSFERASE"/>
    <property type="match status" value="1"/>
</dbReference>
<dbReference type="EMBL" id="JBHSQO010000008">
    <property type="protein sequence ID" value="MFC6089674.1"/>
    <property type="molecule type" value="Genomic_DNA"/>
</dbReference>
<dbReference type="GO" id="GO:0016740">
    <property type="term" value="F:transferase activity"/>
    <property type="evidence" value="ECO:0007669"/>
    <property type="project" value="UniProtKB-KW"/>
</dbReference>
<sequence length="471" mass="49237">MTTSTLAAVPWSGPVDLALAGELDVQAACGLMHVHGRRFGRPTPLGLDYASILAGELAALGAAALELARLRGAVARSVTTSVAQAALLAVSQYLAAATTAADDDAPVVPFGVGGPPFVSGDGVAFELEAPDAEVWRRFWTALRADPRAVAGSWRTFADRFATATCPLPPELTGVTARLPLQVLERAAAATGTSLVRVANRVLDHLPAYRIAELPGAAGPRVPAPRGALPLSGLVVLESCRRVQGPLTGHLLRLLGAVVVRAEPPGGDPARGVPPVADCRSGPVSARFHALNRGKRVVEVDLATVAGRHELLELAADADVFLHDWAPGRAERWALRARDVARARPGVVYAHASGWGDELGDRPPPATDFVVQAHAGVPPSLMTVLDVFGGVVCARGVVDALVRRVRSGAGREVRSSLLSAASRLNARAARRCTARLTAPVCTDLARLAADPRFARVLVRDGCVVPTSPWEFS</sequence>
<gene>
    <name evidence="1" type="ORF">ACFP3R_10365</name>
</gene>
<dbReference type="InterPro" id="IPR050509">
    <property type="entry name" value="CoA-transferase_III"/>
</dbReference>
<accession>A0ABW1P385</accession>
<dbReference type="Gene3D" id="3.40.50.10540">
    <property type="entry name" value="Crotonobetainyl-coa:carnitine coa-transferase, domain 1"/>
    <property type="match status" value="2"/>
</dbReference>
<evidence type="ECO:0000313" key="1">
    <source>
        <dbReference type="EMBL" id="MFC6089674.1"/>
    </source>
</evidence>
<dbReference type="PANTHER" id="PTHR48228:SF5">
    <property type="entry name" value="ALPHA-METHYLACYL-COA RACEMASE"/>
    <property type="match status" value="1"/>
</dbReference>
<dbReference type="SUPFAM" id="SSF89796">
    <property type="entry name" value="CoA-transferase family III (CaiB/BaiF)"/>
    <property type="match status" value="2"/>
</dbReference>
<dbReference type="Proteomes" id="UP001596220">
    <property type="component" value="Unassembled WGS sequence"/>
</dbReference>
<keyword evidence="1" id="KW-0808">Transferase</keyword>
<protein>
    <submittedName>
        <fullName evidence="1">CoA transferase</fullName>
    </submittedName>
</protein>
<dbReference type="InterPro" id="IPR003673">
    <property type="entry name" value="CoA-Trfase_fam_III"/>
</dbReference>
<comment type="caution">
    <text evidence="1">The sequence shown here is derived from an EMBL/GenBank/DDBJ whole genome shotgun (WGS) entry which is preliminary data.</text>
</comment>
<reference evidence="2" key="1">
    <citation type="journal article" date="2019" name="Int. J. Syst. Evol. Microbiol.">
        <title>The Global Catalogue of Microorganisms (GCM) 10K type strain sequencing project: providing services to taxonomists for standard genome sequencing and annotation.</title>
        <authorList>
            <consortium name="The Broad Institute Genomics Platform"/>
            <consortium name="The Broad Institute Genome Sequencing Center for Infectious Disease"/>
            <person name="Wu L."/>
            <person name="Ma J."/>
        </authorList>
    </citation>
    <scope>NUCLEOTIDE SEQUENCE [LARGE SCALE GENOMIC DNA]</scope>
    <source>
        <strain evidence="2">CGMCC 4.7246</strain>
    </source>
</reference>
<dbReference type="Pfam" id="PF02515">
    <property type="entry name" value="CoA_transf_3"/>
    <property type="match status" value="2"/>
</dbReference>
<proteinExistence type="predicted"/>
<dbReference type="InterPro" id="IPR023606">
    <property type="entry name" value="CoA-Trfase_III_dom_1_sf"/>
</dbReference>
<name>A0ABW1P385_9PSEU</name>
<organism evidence="1 2">
    <name type="scientific">Saccharothrix lopnurensis</name>
    <dbReference type="NCBI Taxonomy" id="1670621"/>
    <lineage>
        <taxon>Bacteria</taxon>
        <taxon>Bacillati</taxon>
        <taxon>Actinomycetota</taxon>
        <taxon>Actinomycetes</taxon>
        <taxon>Pseudonocardiales</taxon>
        <taxon>Pseudonocardiaceae</taxon>
        <taxon>Saccharothrix</taxon>
    </lineage>
</organism>
<dbReference type="RefSeq" id="WP_380635022.1">
    <property type="nucleotide sequence ID" value="NZ_JBHSQO010000008.1"/>
</dbReference>
<keyword evidence="2" id="KW-1185">Reference proteome</keyword>